<keyword evidence="6 17" id="KW-0547">Nucleotide-binding</keyword>
<keyword evidence="7 17" id="KW-0067">ATP-binding</keyword>
<dbReference type="PANTHER" id="PTHR12592">
    <property type="entry name" value="ATP-DEPENDENT (S)-NAD(P)H-HYDRATE DEHYDRATASE FAMILY MEMBER"/>
    <property type="match status" value="1"/>
</dbReference>
<evidence type="ECO:0000256" key="13">
    <source>
        <dbReference type="ARBA" id="ARBA00023268"/>
    </source>
</evidence>
<dbReference type="Proteomes" id="UP000006833">
    <property type="component" value="Chromosome"/>
</dbReference>
<comment type="catalytic activity">
    <reaction evidence="15 17 19">
        <text>(6S)-NADHX + ADP = AMP + phosphate + NADH + H(+)</text>
        <dbReference type="Rhea" id="RHEA:32223"/>
        <dbReference type="ChEBI" id="CHEBI:15378"/>
        <dbReference type="ChEBI" id="CHEBI:43474"/>
        <dbReference type="ChEBI" id="CHEBI:57945"/>
        <dbReference type="ChEBI" id="CHEBI:64074"/>
        <dbReference type="ChEBI" id="CHEBI:456215"/>
        <dbReference type="ChEBI" id="CHEBI:456216"/>
        <dbReference type="EC" id="4.2.1.136"/>
    </reaction>
</comment>
<keyword evidence="12 17" id="KW-0456">Lyase</keyword>
<dbReference type="InterPro" id="IPR000631">
    <property type="entry name" value="CARKD"/>
</dbReference>
<feature type="domain" description="YjeF N-terminal" evidence="21">
    <location>
        <begin position="10"/>
        <end position="230"/>
    </location>
</feature>
<feature type="binding site" evidence="17">
    <location>
        <position position="466"/>
    </location>
    <ligand>
        <name>(6S)-NADPHX</name>
        <dbReference type="ChEBI" id="CHEBI:64076"/>
    </ligand>
</feature>
<dbReference type="InterPro" id="IPR030677">
    <property type="entry name" value="Nnr"/>
</dbReference>
<evidence type="ECO:0000256" key="3">
    <source>
        <dbReference type="ARBA" id="ARBA00006001"/>
    </source>
</evidence>
<dbReference type="HAMAP" id="MF_01966">
    <property type="entry name" value="NADHX_epimerase"/>
    <property type="match status" value="1"/>
</dbReference>
<accession>A8LN66</accession>
<keyword evidence="23" id="KW-1185">Reference proteome</keyword>
<dbReference type="PROSITE" id="PS01050">
    <property type="entry name" value="YJEF_C_2"/>
    <property type="match status" value="1"/>
</dbReference>
<feature type="binding site" evidence="18">
    <location>
        <begin position="139"/>
        <end position="145"/>
    </location>
    <ligand>
        <name>(6S)-NADPHX</name>
        <dbReference type="ChEBI" id="CHEBI:64076"/>
    </ligand>
</feature>
<dbReference type="Gene3D" id="3.40.50.10260">
    <property type="entry name" value="YjeF N-terminal domain"/>
    <property type="match status" value="1"/>
</dbReference>
<keyword evidence="11 18" id="KW-0413">Isomerase</keyword>
<comment type="subunit">
    <text evidence="17">Homotetramer.</text>
</comment>
<comment type="similarity">
    <text evidence="17">Belongs to the NnrD/CARKD family.</text>
</comment>
<feature type="binding site" evidence="18">
    <location>
        <position position="63"/>
    </location>
    <ligand>
        <name>K(+)</name>
        <dbReference type="ChEBI" id="CHEBI:29103"/>
    </ligand>
</feature>
<evidence type="ECO:0000256" key="11">
    <source>
        <dbReference type="ARBA" id="ARBA00023235"/>
    </source>
</evidence>
<keyword evidence="8 17" id="KW-0521">NADP</keyword>
<keyword evidence="10 17" id="KW-0520">NAD</keyword>
<feature type="binding site" evidence="17">
    <location>
        <position position="465"/>
    </location>
    <ligand>
        <name>AMP</name>
        <dbReference type="ChEBI" id="CHEBI:456215"/>
    </ligand>
</feature>
<dbReference type="RefSeq" id="WP_012178509.1">
    <property type="nucleotide sequence ID" value="NC_009952.1"/>
</dbReference>
<feature type="binding site" evidence="17">
    <location>
        <position position="273"/>
    </location>
    <ligand>
        <name>(6S)-NADPHX</name>
        <dbReference type="ChEBI" id="CHEBI:64076"/>
    </ligand>
</feature>
<dbReference type="InterPro" id="IPR029056">
    <property type="entry name" value="Ribokinase-like"/>
</dbReference>
<comment type="similarity">
    <text evidence="3 19">In the N-terminal section; belongs to the NnrE/AIBP family.</text>
</comment>
<comment type="similarity">
    <text evidence="4 19">In the C-terminal section; belongs to the NnrD/CARKD family.</text>
</comment>
<keyword evidence="5 18" id="KW-0479">Metal-binding</keyword>
<dbReference type="STRING" id="398580.Dshi_1837"/>
<evidence type="ECO:0000256" key="4">
    <source>
        <dbReference type="ARBA" id="ARBA00009524"/>
    </source>
</evidence>
<dbReference type="PROSITE" id="PS51385">
    <property type="entry name" value="YJEF_N"/>
    <property type="match status" value="1"/>
</dbReference>
<evidence type="ECO:0000259" key="20">
    <source>
        <dbReference type="PROSITE" id="PS51383"/>
    </source>
</evidence>
<dbReference type="GO" id="GO:0046872">
    <property type="term" value="F:metal ion binding"/>
    <property type="evidence" value="ECO:0007669"/>
    <property type="project" value="UniProtKB-UniRule"/>
</dbReference>
<dbReference type="HAMAP" id="MF_01965">
    <property type="entry name" value="NADHX_dehydratase"/>
    <property type="match status" value="1"/>
</dbReference>
<dbReference type="Gene3D" id="3.40.1190.20">
    <property type="match status" value="1"/>
</dbReference>
<evidence type="ECO:0000259" key="21">
    <source>
        <dbReference type="PROSITE" id="PS51385"/>
    </source>
</evidence>
<evidence type="ECO:0000256" key="19">
    <source>
        <dbReference type="PIRNR" id="PIRNR017184"/>
    </source>
</evidence>
<dbReference type="PROSITE" id="PS51383">
    <property type="entry name" value="YJEF_C_3"/>
    <property type="match status" value="1"/>
</dbReference>
<dbReference type="PIRSF" id="PIRSF017184">
    <property type="entry name" value="Nnr"/>
    <property type="match status" value="1"/>
</dbReference>
<evidence type="ECO:0000313" key="22">
    <source>
        <dbReference type="EMBL" id="ABV93579.1"/>
    </source>
</evidence>
<comment type="cofactor">
    <cofactor evidence="17">
        <name>Mg(2+)</name>
        <dbReference type="ChEBI" id="CHEBI:18420"/>
    </cofactor>
</comment>
<evidence type="ECO:0000256" key="7">
    <source>
        <dbReference type="ARBA" id="ARBA00022840"/>
    </source>
</evidence>
<name>A8LN66_DINSH</name>
<comment type="catalytic activity">
    <reaction evidence="16 17 19">
        <text>(6S)-NADPHX + ADP = AMP + phosphate + NADPH + H(+)</text>
        <dbReference type="Rhea" id="RHEA:32235"/>
        <dbReference type="ChEBI" id="CHEBI:15378"/>
        <dbReference type="ChEBI" id="CHEBI:43474"/>
        <dbReference type="ChEBI" id="CHEBI:57783"/>
        <dbReference type="ChEBI" id="CHEBI:64076"/>
        <dbReference type="ChEBI" id="CHEBI:456215"/>
        <dbReference type="ChEBI" id="CHEBI:456216"/>
        <dbReference type="EC" id="4.2.1.136"/>
    </reaction>
</comment>
<dbReference type="GO" id="GO:0052855">
    <property type="term" value="F:ADP-dependent NAD(P)H-hydrate dehydratase activity"/>
    <property type="evidence" value="ECO:0007669"/>
    <property type="project" value="UniProtKB-UniRule"/>
</dbReference>
<keyword evidence="9 18" id="KW-0630">Potassium</keyword>
<comment type="similarity">
    <text evidence="18">Belongs to the NnrE/AIBP family.</text>
</comment>
<dbReference type="GO" id="GO:0046496">
    <property type="term" value="P:nicotinamide nucleotide metabolic process"/>
    <property type="evidence" value="ECO:0007669"/>
    <property type="project" value="UniProtKB-UniRule"/>
</dbReference>
<dbReference type="EC" id="4.2.1.136" evidence="19"/>
<feature type="binding site" evidence="17">
    <location>
        <begin position="432"/>
        <end position="436"/>
    </location>
    <ligand>
        <name>AMP</name>
        <dbReference type="ChEBI" id="CHEBI:456215"/>
    </ligand>
</feature>
<feature type="binding site" evidence="18">
    <location>
        <begin position="62"/>
        <end position="66"/>
    </location>
    <ligand>
        <name>(6S)-NADPHX</name>
        <dbReference type="ChEBI" id="CHEBI:64076"/>
    </ligand>
</feature>
<dbReference type="NCBIfam" id="TIGR00196">
    <property type="entry name" value="yjeF_cterm"/>
    <property type="match status" value="1"/>
</dbReference>
<reference evidence="23" key="1">
    <citation type="journal article" date="2010" name="ISME J.">
        <title>The complete genome sequence of the algal symbiont Dinoroseobacter shibae: a hitchhiker's guide to life in the sea.</title>
        <authorList>
            <person name="Wagner-Dobler I."/>
            <person name="Ballhausen B."/>
            <person name="Berger M."/>
            <person name="Brinkhoff T."/>
            <person name="Buchholz I."/>
            <person name="Bunk B."/>
            <person name="Cypionka H."/>
            <person name="Daniel R."/>
            <person name="Drepper T."/>
            <person name="Gerdts G."/>
            <person name="Hahnke S."/>
            <person name="Han C."/>
            <person name="Jahn D."/>
            <person name="Kalhoefer D."/>
            <person name="Kiss H."/>
            <person name="Klenk H.P."/>
            <person name="Kyrpides N."/>
            <person name="Liebl W."/>
            <person name="Liesegang H."/>
            <person name="Meincke L."/>
            <person name="Pati A."/>
            <person name="Petersen J."/>
            <person name="Piekarski T."/>
            <person name="Pommerenke C."/>
            <person name="Pradella S."/>
            <person name="Pukall R."/>
            <person name="Rabus R."/>
            <person name="Stackebrandt E."/>
            <person name="Thole S."/>
            <person name="Thompson L."/>
            <person name="Tielen P."/>
            <person name="Tomasch J."/>
            <person name="von Jan M."/>
            <person name="Wanphrut N."/>
            <person name="Wichels A."/>
            <person name="Zech H."/>
            <person name="Simon M."/>
        </authorList>
    </citation>
    <scope>NUCLEOTIDE SEQUENCE [LARGE SCALE GENOMIC DNA]</scope>
    <source>
        <strain evidence="23">DSM 16493 / NCIMB 14021 / DFL 12</strain>
    </source>
</reference>
<dbReference type="HOGENOM" id="CLU_024853_4_1_5"/>
<comment type="catalytic activity">
    <reaction evidence="1 18 19">
        <text>(6R)-NADHX = (6S)-NADHX</text>
        <dbReference type="Rhea" id="RHEA:32215"/>
        <dbReference type="ChEBI" id="CHEBI:64074"/>
        <dbReference type="ChEBI" id="CHEBI:64075"/>
        <dbReference type="EC" id="5.1.99.6"/>
    </reaction>
</comment>
<evidence type="ECO:0000256" key="18">
    <source>
        <dbReference type="HAMAP-Rule" id="MF_01966"/>
    </source>
</evidence>
<sequence>MTELLTAARMRAIEQAAMDSGAVTGLELMERAGRGVVEAVFAQWPDLAAAPRRALVLCGPGNNGGDGFVIARLLYGWGWAVEVCLYGDPEKLPPDARANHDRWCALGPVTVHAIDSAPPQDDSLAVPERVDLLVDALFGTGLGRPFTGPFTVFAAPAVRAQLRADATRAVAVDLPSGLCSDSGRILGTALPADLTVTFHACKCGHWLGDGPALCGKTVVAGIGLDRTPPARAEDGVHAVGAPAARALAKGAEDHKYGHGHALVLSGPMGRSGAARLAARGALRVGAGLVTVGAPGAAMMECATQLTAIMLRRCDGAEGLAAALEDARLTTLCLGPGLGIGAETRALVATALAAGRATVLDADALSAFAEAPDALFRDLHPHTVLTPHGGEFARLFPDIAEKLAAPATRGPAYSKVDATRAAAARAGCTVHYKGPDTVIASPDGRCAINAAAYARAAPWLATAGSGDVLAGMITGLLARGLPPQEAAETGAWLHVEAARAFGPGLIAEDLPEMLPQVIRALDTP</sequence>
<dbReference type="NCBIfam" id="TIGR00197">
    <property type="entry name" value="yjeF_nterm"/>
    <property type="match status" value="1"/>
</dbReference>
<feature type="binding site" evidence="18">
    <location>
        <position position="173"/>
    </location>
    <ligand>
        <name>(6S)-NADPHX</name>
        <dbReference type="ChEBI" id="CHEBI:64076"/>
    </ligand>
</feature>
<dbReference type="eggNOG" id="COG0062">
    <property type="taxonomic scope" value="Bacteria"/>
</dbReference>
<feature type="binding site" evidence="18">
    <location>
        <position position="176"/>
    </location>
    <ligand>
        <name>K(+)</name>
        <dbReference type="ChEBI" id="CHEBI:29103"/>
    </ligand>
</feature>
<dbReference type="EMBL" id="CP000830">
    <property type="protein sequence ID" value="ABV93579.1"/>
    <property type="molecule type" value="Genomic_DNA"/>
</dbReference>
<evidence type="ECO:0000313" key="23">
    <source>
        <dbReference type="Proteomes" id="UP000006833"/>
    </source>
</evidence>
<proteinExistence type="inferred from homology"/>
<dbReference type="GO" id="GO:0110051">
    <property type="term" value="P:metabolite repair"/>
    <property type="evidence" value="ECO:0007669"/>
    <property type="project" value="TreeGrafter"/>
</dbReference>
<comment type="function">
    <text evidence="14 19">Bifunctional enzyme that catalyzes the epimerization of the S- and R-forms of NAD(P)HX and the dehydration of the S-form of NAD(P)HX at the expense of ADP, which is converted to AMP. This allows the repair of both epimers of NAD(P)HX, a damaged form of NAD(P)H that is a result of enzymatic or heat-dependent hydration.</text>
</comment>
<protein>
    <recommendedName>
        <fullName evidence="19">Bifunctional NAD(P)H-hydrate repair enzyme</fullName>
    </recommendedName>
    <alternativeName>
        <fullName evidence="19">Nicotinamide nucleotide repair protein</fullName>
    </alternativeName>
    <domain>
        <recommendedName>
            <fullName evidence="19">ADP-dependent (S)-NAD(P)H-hydrate dehydratase</fullName>
            <ecNumber evidence="19">4.2.1.136</ecNumber>
        </recommendedName>
        <alternativeName>
            <fullName evidence="19">ADP-dependent NAD(P)HX dehydratase</fullName>
        </alternativeName>
    </domain>
    <domain>
        <recommendedName>
            <fullName evidence="19">NAD(P)H-hydrate epimerase</fullName>
            <ecNumber evidence="19">5.1.99.6</ecNumber>
        </recommendedName>
    </domain>
</protein>
<dbReference type="SUPFAM" id="SSF53613">
    <property type="entry name" value="Ribokinase-like"/>
    <property type="match status" value="1"/>
</dbReference>
<dbReference type="InterPro" id="IPR036652">
    <property type="entry name" value="YjeF_N_dom_sf"/>
</dbReference>
<comment type="cofactor">
    <cofactor evidence="18 19">
        <name>K(+)</name>
        <dbReference type="ChEBI" id="CHEBI:29103"/>
    </cofactor>
    <text evidence="18 19">Binds 1 potassium ion per subunit.</text>
</comment>
<dbReference type="InterPro" id="IPR004443">
    <property type="entry name" value="YjeF_N_dom"/>
</dbReference>
<feature type="binding site" evidence="17">
    <location>
        <position position="336"/>
    </location>
    <ligand>
        <name>(6S)-NADPHX</name>
        <dbReference type="ChEBI" id="CHEBI:64076"/>
    </ligand>
</feature>
<evidence type="ECO:0000256" key="5">
    <source>
        <dbReference type="ARBA" id="ARBA00022723"/>
    </source>
</evidence>
<feature type="domain" description="YjeF C-terminal" evidence="20">
    <location>
        <begin position="238"/>
        <end position="520"/>
    </location>
</feature>
<dbReference type="eggNOG" id="COG0063">
    <property type="taxonomic scope" value="Bacteria"/>
</dbReference>
<evidence type="ECO:0000256" key="9">
    <source>
        <dbReference type="ARBA" id="ARBA00022958"/>
    </source>
</evidence>
<organism evidence="22 23">
    <name type="scientific">Dinoroseobacter shibae (strain DSM 16493 / NCIMB 14021 / DFL 12)</name>
    <dbReference type="NCBI Taxonomy" id="398580"/>
    <lineage>
        <taxon>Bacteria</taxon>
        <taxon>Pseudomonadati</taxon>
        <taxon>Pseudomonadota</taxon>
        <taxon>Alphaproteobacteria</taxon>
        <taxon>Rhodobacterales</taxon>
        <taxon>Roseobacteraceae</taxon>
        <taxon>Dinoroseobacter</taxon>
    </lineage>
</organism>
<comment type="function">
    <text evidence="17">Catalyzes the dehydration of the S-form of NAD(P)HX at the expense of ADP, which is converted to AMP. Together with NAD(P)HX epimerase, which catalyzes the epimerization of the S- and R-forms, the enzyme allows the repair of both epimers of NAD(P)HX, a damaged form of NAD(P)H that is a result of enzymatic or heat-dependent hydration.</text>
</comment>
<evidence type="ECO:0000256" key="17">
    <source>
        <dbReference type="HAMAP-Rule" id="MF_01965"/>
    </source>
</evidence>
<dbReference type="InterPro" id="IPR017953">
    <property type="entry name" value="Carbohydrate_kinase_pred_CS"/>
</dbReference>
<dbReference type="EC" id="5.1.99.6" evidence="19"/>
<dbReference type="PANTHER" id="PTHR12592:SF0">
    <property type="entry name" value="ATP-DEPENDENT (S)-NAD(P)H-HYDRATE DEHYDRATASE"/>
    <property type="match status" value="1"/>
</dbReference>
<feature type="binding site" evidence="17">
    <location>
        <position position="387"/>
    </location>
    <ligand>
        <name>(6S)-NADPHX</name>
        <dbReference type="ChEBI" id="CHEBI:64076"/>
    </ligand>
</feature>
<keyword evidence="13" id="KW-0511">Multifunctional enzyme</keyword>
<dbReference type="SUPFAM" id="SSF64153">
    <property type="entry name" value="YjeF N-terminal domain-like"/>
    <property type="match status" value="1"/>
</dbReference>
<dbReference type="KEGG" id="dsh:Dshi_1837"/>
<dbReference type="Pfam" id="PF03853">
    <property type="entry name" value="YjeF_N"/>
    <property type="match status" value="1"/>
</dbReference>
<comment type="function">
    <text evidence="18">Catalyzes the epimerization of the S- and R-forms of NAD(P)HX, a damaged form of NAD(P)H that is a result of enzymatic or heat-dependent hydration. This is a prerequisite for the S-specific NAD(P)H-hydrate dehydratase to allow the repair of both epimers of NAD(P)HX.</text>
</comment>
<evidence type="ECO:0000256" key="16">
    <source>
        <dbReference type="ARBA" id="ARBA00049209"/>
    </source>
</evidence>
<dbReference type="CDD" id="cd01171">
    <property type="entry name" value="YXKO-related"/>
    <property type="match status" value="1"/>
</dbReference>
<evidence type="ECO:0000256" key="12">
    <source>
        <dbReference type="ARBA" id="ARBA00023239"/>
    </source>
</evidence>
<evidence type="ECO:0000256" key="2">
    <source>
        <dbReference type="ARBA" id="ARBA00000909"/>
    </source>
</evidence>
<evidence type="ECO:0000256" key="10">
    <source>
        <dbReference type="ARBA" id="ARBA00023027"/>
    </source>
</evidence>
<dbReference type="GO" id="GO:0005524">
    <property type="term" value="F:ATP binding"/>
    <property type="evidence" value="ECO:0007669"/>
    <property type="project" value="UniProtKB-UniRule"/>
</dbReference>
<evidence type="ECO:0000256" key="1">
    <source>
        <dbReference type="ARBA" id="ARBA00000013"/>
    </source>
</evidence>
<gene>
    <name evidence="18" type="primary">nnrE</name>
    <name evidence="17" type="synonym">nnrD</name>
    <name evidence="22" type="ordered locus">Dshi_1837</name>
</gene>
<comment type="caution">
    <text evidence="18">Lacks conserved residue(s) required for the propagation of feature annotation.</text>
</comment>
<dbReference type="OrthoDB" id="9806925at2"/>
<evidence type="ECO:0000256" key="6">
    <source>
        <dbReference type="ARBA" id="ARBA00022741"/>
    </source>
</evidence>
<evidence type="ECO:0000256" key="8">
    <source>
        <dbReference type="ARBA" id="ARBA00022857"/>
    </source>
</evidence>
<feature type="binding site" evidence="18">
    <location>
        <position position="135"/>
    </location>
    <ligand>
        <name>K(+)</name>
        <dbReference type="ChEBI" id="CHEBI:29103"/>
    </ligand>
</feature>
<dbReference type="GO" id="GO:0052856">
    <property type="term" value="F:NAD(P)HX epimerase activity"/>
    <property type="evidence" value="ECO:0007669"/>
    <property type="project" value="UniProtKB-UniRule"/>
</dbReference>
<dbReference type="Pfam" id="PF01256">
    <property type="entry name" value="Carb_kinase"/>
    <property type="match status" value="1"/>
</dbReference>
<comment type="catalytic activity">
    <reaction evidence="2 18 19">
        <text>(6R)-NADPHX = (6S)-NADPHX</text>
        <dbReference type="Rhea" id="RHEA:32227"/>
        <dbReference type="ChEBI" id="CHEBI:64076"/>
        <dbReference type="ChEBI" id="CHEBI:64077"/>
        <dbReference type="EC" id="5.1.99.6"/>
    </reaction>
</comment>
<evidence type="ECO:0000256" key="14">
    <source>
        <dbReference type="ARBA" id="ARBA00025153"/>
    </source>
</evidence>
<dbReference type="AlphaFoldDB" id="A8LN66"/>
<evidence type="ECO:0000256" key="15">
    <source>
        <dbReference type="ARBA" id="ARBA00048238"/>
    </source>
</evidence>